<evidence type="ECO:0000313" key="3">
    <source>
        <dbReference type="Proteomes" id="UP000030765"/>
    </source>
</evidence>
<evidence type="ECO:0000313" key="2">
    <source>
        <dbReference type="EnsemblMetazoa" id="ASIC005581-PA"/>
    </source>
</evidence>
<dbReference type="EnsemblMetazoa" id="ASIC005581-RA">
    <property type="protein sequence ID" value="ASIC005581-PA"/>
    <property type="gene ID" value="ASIC005581"/>
</dbReference>
<dbReference type="AlphaFoldDB" id="A0A084VJW7"/>
<gene>
    <name evidence="1" type="ORF">ZHAS_00005581</name>
</gene>
<dbReference type="VEuPathDB" id="VectorBase:ASIC005581"/>
<proteinExistence type="predicted"/>
<evidence type="ECO:0000313" key="1">
    <source>
        <dbReference type="EMBL" id="KFB38261.1"/>
    </source>
</evidence>
<reference evidence="2" key="2">
    <citation type="submission" date="2020-05" db="UniProtKB">
        <authorList>
            <consortium name="EnsemblMetazoa"/>
        </authorList>
    </citation>
    <scope>IDENTIFICATION</scope>
</reference>
<organism evidence="1">
    <name type="scientific">Anopheles sinensis</name>
    <name type="common">Mosquito</name>
    <dbReference type="NCBI Taxonomy" id="74873"/>
    <lineage>
        <taxon>Eukaryota</taxon>
        <taxon>Metazoa</taxon>
        <taxon>Ecdysozoa</taxon>
        <taxon>Arthropoda</taxon>
        <taxon>Hexapoda</taxon>
        <taxon>Insecta</taxon>
        <taxon>Pterygota</taxon>
        <taxon>Neoptera</taxon>
        <taxon>Endopterygota</taxon>
        <taxon>Diptera</taxon>
        <taxon>Nematocera</taxon>
        <taxon>Culicoidea</taxon>
        <taxon>Culicidae</taxon>
        <taxon>Anophelinae</taxon>
        <taxon>Anopheles</taxon>
    </lineage>
</organism>
<dbReference type="EMBL" id="KE524908">
    <property type="protein sequence ID" value="KFB38261.1"/>
    <property type="molecule type" value="Genomic_DNA"/>
</dbReference>
<keyword evidence="3" id="KW-1185">Reference proteome</keyword>
<dbReference type="EMBL" id="ATLV01013909">
    <property type="status" value="NOT_ANNOTATED_CDS"/>
    <property type="molecule type" value="Genomic_DNA"/>
</dbReference>
<sequence>MVGGLGDRSWKVDLRSSRPGRYRSEWHVATKLHNVQKPNEATPCTYGDLPRPVPGCGECHSTTTQRLTSSARFNRPGLTCGGGALALKVVARLGELKLSTSS</sequence>
<protein>
    <submittedName>
        <fullName evidence="1 2">Pantothenate synthetase</fullName>
    </submittedName>
</protein>
<name>A0A084VJW7_ANOSI</name>
<dbReference type="Proteomes" id="UP000030765">
    <property type="component" value="Unassembled WGS sequence"/>
</dbReference>
<reference evidence="1 3" key="1">
    <citation type="journal article" date="2014" name="BMC Genomics">
        <title>Genome sequence of Anopheles sinensis provides insight into genetics basis of mosquito competence for malaria parasites.</title>
        <authorList>
            <person name="Zhou D."/>
            <person name="Zhang D."/>
            <person name="Ding G."/>
            <person name="Shi L."/>
            <person name="Hou Q."/>
            <person name="Ye Y."/>
            <person name="Xu Y."/>
            <person name="Zhou H."/>
            <person name="Xiong C."/>
            <person name="Li S."/>
            <person name="Yu J."/>
            <person name="Hong S."/>
            <person name="Yu X."/>
            <person name="Zou P."/>
            <person name="Chen C."/>
            <person name="Chang X."/>
            <person name="Wang W."/>
            <person name="Lv Y."/>
            <person name="Sun Y."/>
            <person name="Ma L."/>
            <person name="Shen B."/>
            <person name="Zhu C."/>
        </authorList>
    </citation>
    <scope>NUCLEOTIDE SEQUENCE [LARGE SCALE GENOMIC DNA]</scope>
</reference>
<accession>A0A084VJW7</accession>